<keyword evidence="1" id="KW-1133">Transmembrane helix</keyword>
<evidence type="ECO:0000313" key="4">
    <source>
        <dbReference type="Proteomes" id="UP000839052"/>
    </source>
</evidence>
<accession>A0ABM8YZD0</accession>
<feature type="domain" description="Cytoskeleton protein RodZ-like C-terminal" evidence="2">
    <location>
        <begin position="207"/>
        <end position="278"/>
    </location>
</feature>
<protein>
    <recommendedName>
        <fullName evidence="2">Cytoskeleton protein RodZ-like C-terminal domain-containing protein</fullName>
    </recommendedName>
</protein>
<keyword evidence="4" id="KW-1185">Reference proteome</keyword>
<dbReference type="Proteomes" id="UP000839052">
    <property type="component" value="Chromosome"/>
</dbReference>
<name>A0ABM8YZD0_9PROT</name>
<dbReference type="InterPro" id="IPR001387">
    <property type="entry name" value="Cro/C1-type_HTH"/>
</dbReference>
<dbReference type="RefSeq" id="WP_239796800.1">
    <property type="nucleotide sequence ID" value="NZ_OU912926.1"/>
</dbReference>
<proteinExistence type="predicted"/>
<evidence type="ECO:0000259" key="2">
    <source>
        <dbReference type="Pfam" id="PF13464"/>
    </source>
</evidence>
<dbReference type="CDD" id="cd00093">
    <property type="entry name" value="HTH_XRE"/>
    <property type="match status" value="1"/>
</dbReference>
<feature type="transmembrane region" description="Helical" evidence="1">
    <location>
        <begin position="122"/>
        <end position="142"/>
    </location>
</feature>
<evidence type="ECO:0000256" key="1">
    <source>
        <dbReference type="SAM" id="Phobius"/>
    </source>
</evidence>
<dbReference type="PANTHER" id="PTHR34475">
    <property type="match status" value="1"/>
</dbReference>
<dbReference type="Pfam" id="PF13413">
    <property type="entry name" value="HTH_25"/>
    <property type="match status" value="1"/>
</dbReference>
<sequence>MDNSSENTLGNASSSVEVRPFSVGAVLREARERLGLSVADVESRLKFASRQIEALEADNFTRLPEISFVRRFVRSYAKLLQLDPTPLLASLPVEPAQSSLHTASVAIDVPFPNIYATRRINIIWLLTGLIVIAIILVLFLLLNRGMPIMQQATMETIELPTVMPIPASRVIAAAPPDMLAVSPKVSTATKIIQTESKSASKQSTSIRLKFDANSWVKVTDNDGKILLSQLNSSGSEQHLKGKAPFSVVIGNISGVRLYYQGKPVELAPFNNGGTARLTLE</sequence>
<organism evidence="3 4">
    <name type="scientific">Candidatus Nitrotoga arctica</name>
    <dbReference type="NCBI Taxonomy" id="453162"/>
    <lineage>
        <taxon>Bacteria</taxon>
        <taxon>Pseudomonadati</taxon>
        <taxon>Pseudomonadota</taxon>
        <taxon>Betaproteobacteria</taxon>
        <taxon>Nitrosomonadales</taxon>
        <taxon>Gallionellaceae</taxon>
        <taxon>Candidatus Nitrotoga</taxon>
    </lineage>
</organism>
<dbReference type="Pfam" id="PF13464">
    <property type="entry name" value="RodZ_C"/>
    <property type="match status" value="1"/>
</dbReference>
<keyword evidence="1" id="KW-0472">Membrane</keyword>
<dbReference type="EMBL" id="OU912926">
    <property type="protein sequence ID" value="CAG9932937.1"/>
    <property type="molecule type" value="Genomic_DNA"/>
</dbReference>
<dbReference type="PANTHER" id="PTHR34475:SF1">
    <property type="entry name" value="CYTOSKELETON PROTEIN RODZ"/>
    <property type="match status" value="1"/>
</dbReference>
<evidence type="ECO:0000313" key="3">
    <source>
        <dbReference type="EMBL" id="CAG9932937.1"/>
    </source>
</evidence>
<reference evidence="3 4" key="1">
    <citation type="submission" date="2021-10" db="EMBL/GenBank/DDBJ databases">
        <authorList>
            <person name="Koch H."/>
        </authorList>
    </citation>
    <scope>NUCLEOTIDE SEQUENCE [LARGE SCALE GENOMIC DNA]</scope>
    <source>
        <strain evidence="3">6680</strain>
    </source>
</reference>
<keyword evidence="1" id="KW-0812">Transmembrane</keyword>
<gene>
    <name evidence="3" type="ORF">NTG6680_1684</name>
</gene>
<dbReference type="Gene3D" id="1.10.260.40">
    <property type="entry name" value="lambda repressor-like DNA-binding domains"/>
    <property type="match status" value="1"/>
</dbReference>
<dbReference type="InterPro" id="IPR010982">
    <property type="entry name" value="Lambda_DNA-bd_dom_sf"/>
</dbReference>
<dbReference type="InterPro" id="IPR050400">
    <property type="entry name" value="Bact_Cytoskel_RodZ"/>
</dbReference>
<dbReference type="InterPro" id="IPR025194">
    <property type="entry name" value="RodZ-like_C"/>
</dbReference>